<evidence type="ECO:0000313" key="4">
    <source>
        <dbReference type="Proteomes" id="UP001610334"/>
    </source>
</evidence>
<proteinExistence type="predicted"/>
<dbReference type="EMBL" id="JBFXLT010000004">
    <property type="protein sequence ID" value="KAL2821677.1"/>
    <property type="molecule type" value="Genomic_DNA"/>
</dbReference>
<dbReference type="Proteomes" id="UP001610334">
    <property type="component" value="Unassembled WGS sequence"/>
</dbReference>
<evidence type="ECO:0000256" key="1">
    <source>
        <dbReference type="ARBA" id="ARBA00023242"/>
    </source>
</evidence>
<comment type="caution">
    <text evidence="3">The sequence shown here is derived from an EMBL/GenBank/DDBJ whole genome shotgun (WGS) entry which is preliminary data.</text>
</comment>
<dbReference type="InterPro" id="IPR053181">
    <property type="entry name" value="EcdB-like_regulator"/>
</dbReference>
<evidence type="ECO:0000259" key="2">
    <source>
        <dbReference type="Pfam" id="PF04082"/>
    </source>
</evidence>
<dbReference type="InterPro" id="IPR007219">
    <property type="entry name" value="XnlR_reg_dom"/>
</dbReference>
<accession>A0ABR4I1Q7</accession>
<keyword evidence="1" id="KW-0539">Nucleus</keyword>
<feature type="domain" description="Xylanolytic transcriptional activator regulatory" evidence="2">
    <location>
        <begin position="87"/>
        <end position="252"/>
    </location>
</feature>
<dbReference type="CDD" id="cd12148">
    <property type="entry name" value="fungal_TF_MHR"/>
    <property type="match status" value="1"/>
</dbReference>
<reference evidence="3 4" key="1">
    <citation type="submission" date="2024-07" db="EMBL/GenBank/DDBJ databases">
        <title>Section-level genome sequencing and comparative genomics of Aspergillus sections Usti and Cavernicolus.</title>
        <authorList>
            <consortium name="Lawrence Berkeley National Laboratory"/>
            <person name="Nybo J.L."/>
            <person name="Vesth T.C."/>
            <person name="Theobald S."/>
            <person name="Frisvad J.C."/>
            <person name="Larsen T.O."/>
            <person name="Kjaerboelling I."/>
            <person name="Rothschild-Mancinelli K."/>
            <person name="Lyhne E.K."/>
            <person name="Kogle M.E."/>
            <person name="Barry K."/>
            <person name="Clum A."/>
            <person name="Na H."/>
            <person name="Ledsgaard L."/>
            <person name="Lin J."/>
            <person name="Lipzen A."/>
            <person name="Kuo A."/>
            <person name="Riley R."/>
            <person name="Mondo S."/>
            <person name="Labutti K."/>
            <person name="Haridas S."/>
            <person name="Pangalinan J."/>
            <person name="Salamov A.A."/>
            <person name="Simmons B.A."/>
            <person name="Magnuson J.K."/>
            <person name="Chen J."/>
            <person name="Drula E."/>
            <person name="Henrissat B."/>
            <person name="Wiebenga A."/>
            <person name="Lubbers R.J."/>
            <person name="Gomes A.C."/>
            <person name="Makela M.R."/>
            <person name="Stajich J."/>
            <person name="Grigoriev I.V."/>
            <person name="Mortensen U.H."/>
            <person name="De Vries R.P."/>
            <person name="Baker S.E."/>
            <person name="Andersen M.R."/>
        </authorList>
    </citation>
    <scope>NUCLEOTIDE SEQUENCE [LARGE SCALE GENOMIC DNA]</scope>
    <source>
        <strain evidence="3 4">CBS 588.65</strain>
    </source>
</reference>
<dbReference type="PANTHER" id="PTHR47785:SF3">
    <property type="entry name" value="ZN(2)-C6 FUNGAL-TYPE DOMAIN-CONTAINING PROTEIN"/>
    <property type="match status" value="1"/>
</dbReference>
<organism evidence="3 4">
    <name type="scientific">Aspergillus granulosus</name>
    <dbReference type="NCBI Taxonomy" id="176169"/>
    <lineage>
        <taxon>Eukaryota</taxon>
        <taxon>Fungi</taxon>
        <taxon>Dikarya</taxon>
        <taxon>Ascomycota</taxon>
        <taxon>Pezizomycotina</taxon>
        <taxon>Eurotiomycetes</taxon>
        <taxon>Eurotiomycetidae</taxon>
        <taxon>Eurotiales</taxon>
        <taxon>Aspergillaceae</taxon>
        <taxon>Aspergillus</taxon>
        <taxon>Aspergillus subgen. Nidulantes</taxon>
    </lineage>
</organism>
<dbReference type="Pfam" id="PF04082">
    <property type="entry name" value="Fungal_trans"/>
    <property type="match status" value="1"/>
</dbReference>
<sequence>MSIRERLELITPLLKPRLQPPARREDFSTTTSARNFPPISMVSPHFMQILGLPSDLASLLYRLEAAVSPVVESSAEPACINSPELILHRFQEQFYQWFPVLHPDFTIHFFETNAAGFPHSTKACLSLLVSSLASLGHGQLHRSNSDAAFSMLPIVIQECSVTSAQCLVLFSLYFASLLQPRQAYTYIRLAFLKIQPLVKSPYLTQEPSEITLTTRLYWTIYLMESEISMHLNLTSGRKLCCNNSTTIPLPTSAYMWDCAAGSNTPWRSSPFSGTPPSGQGYLANSHLATEIHLQLVLNNHTSPVAAAETSSTEANACSSSPLASLQDTLLFPHTASHATQFDHTHQISESPVCLAKYHLYEVSAYWPVIYRIILDGIADSELLPYGPLFFECVTSFLGAAQMAIAVCPAKTWFLCASMYTISMAAVRALEVSSLRLLAQSRFWGYLEAAVDAMRGPSELSPSIRYMRESLRERLDMLGVQRSV</sequence>
<protein>
    <recommendedName>
        <fullName evidence="2">Xylanolytic transcriptional activator regulatory domain-containing protein</fullName>
    </recommendedName>
</protein>
<evidence type="ECO:0000313" key="3">
    <source>
        <dbReference type="EMBL" id="KAL2821677.1"/>
    </source>
</evidence>
<gene>
    <name evidence="3" type="ORF">BJX63DRAFT_223885</name>
</gene>
<name>A0ABR4I1Q7_9EURO</name>
<keyword evidence="4" id="KW-1185">Reference proteome</keyword>
<dbReference type="PANTHER" id="PTHR47785">
    <property type="entry name" value="ZN(II)2CYS6 TRANSCRIPTION FACTOR (EUROFUNG)-RELATED-RELATED"/>
    <property type="match status" value="1"/>
</dbReference>